<dbReference type="InterPro" id="IPR042177">
    <property type="entry name" value="Cell/Rod_1"/>
</dbReference>
<evidence type="ECO:0000313" key="8">
    <source>
        <dbReference type="Proteomes" id="UP000231414"/>
    </source>
</evidence>
<dbReference type="AlphaFoldDB" id="A0A2H0X9B0"/>
<dbReference type="InterPro" id="IPR007221">
    <property type="entry name" value="MreC"/>
</dbReference>
<keyword evidence="5" id="KW-1133">Transmembrane helix</keyword>
<gene>
    <name evidence="7" type="ORF">COT52_02450</name>
</gene>
<feature type="transmembrane region" description="Helical" evidence="5">
    <location>
        <begin position="6"/>
        <end position="24"/>
    </location>
</feature>
<dbReference type="Gene3D" id="2.40.10.340">
    <property type="entry name" value="Rod shape-determining protein MreC, domain 1"/>
    <property type="match status" value="1"/>
</dbReference>
<comment type="similarity">
    <text evidence="1">Belongs to the MreC family.</text>
</comment>
<dbReference type="InterPro" id="IPR042175">
    <property type="entry name" value="Cell/Rod_MreC_2"/>
</dbReference>
<feature type="domain" description="Rod shape-determining protein MreC beta-barrel core" evidence="6">
    <location>
        <begin position="122"/>
        <end position="262"/>
    </location>
</feature>
<organism evidence="7 8">
    <name type="scientific">candidate division WWE3 bacterium CG08_land_8_20_14_0_20_43_13</name>
    <dbReference type="NCBI Taxonomy" id="1975087"/>
    <lineage>
        <taxon>Bacteria</taxon>
        <taxon>Katanobacteria</taxon>
    </lineage>
</organism>
<keyword evidence="5" id="KW-0812">Transmembrane</keyword>
<evidence type="ECO:0000256" key="1">
    <source>
        <dbReference type="ARBA" id="ARBA00009369"/>
    </source>
</evidence>
<sequence>MSKRGWFLPWLCCLFIILLGRFSFIAQIRSKARLVLSPVYNLGWDCGNWVVKRMAFIKNISSLKSDNDFLRNQLNLAYSQLVFYRSLEEENQSLRKQLLAARNDRTFIPVLAKVLSSGVLGSSTTFFLDQGAASGVRVGDCVVKESLLLGKVEQVDSNFSLVRLITDPNLRLGAFVDHGVQTGAKGIVRGDYGNSLIMEQILSDFPLVTGELVVALSESPQVPENLILGRLEKVTSRDQDPLKTARLQTLVDWLSLRSVFIMTSK</sequence>
<keyword evidence="3" id="KW-0133">Cell shape</keyword>
<dbReference type="PANTHER" id="PTHR34138">
    <property type="entry name" value="CELL SHAPE-DETERMINING PROTEIN MREC"/>
    <property type="match status" value="1"/>
</dbReference>
<dbReference type="Proteomes" id="UP000231414">
    <property type="component" value="Unassembled WGS sequence"/>
</dbReference>
<accession>A0A2H0X9B0</accession>
<dbReference type="EMBL" id="PEYW01000036">
    <property type="protein sequence ID" value="PIS20678.1"/>
    <property type="molecule type" value="Genomic_DNA"/>
</dbReference>
<evidence type="ECO:0000256" key="2">
    <source>
        <dbReference type="ARBA" id="ARBA00013855"/>
    </source>
</evidence>
<keyword evidence="5" id="KW-0472">Membrane</keyword>
<dbReference type="Gene3D" id="2.40.10.350">
    <property type="entry name" value="Rod shape-determining protein MreC, domain 2"/>
    <property type="match status" value="1"/>
</dbReference>
<evidence type="ECO:0000256" key="3">
    <source>
        <dbReference type="ARBA" id="ARBA00022960"/>
    </source>
</evidence>
<dbReference type="InterPro" id="IPR055342">
    <property type="entry name" value="MreC_beta-barrel_core"/>
</dbReference>
<comment type="caution">
    <text evidence="7">The sequence shown here is derived from an EMBL/GenBank/DDBJ whole genome shotgun (WGS) entry which is preliminary data.</text>
</comment>
<evidence type="ECO:0000256" key="5">
    <source>
        <dbReference type="SAM" id="Phobius"/>
    </source>
</evidence>
<evidence type="ECO:0000256" key="4">
    <source>
        <dbReference type="ARBA" id="ARBA00032089"/>
    </source>
</evidence>
<proteinExistence type="inferred from homology"/>
<reference evidence="8" key="1">
    <citation type="submission" date="2017-09" db="EMBL/GenBank/DDBJ databases">
        <title>Depth-based differentiation of microbial function through sediment-hosted aquifers and enrichment of novel symbionts in the deep terrestrial subsurface.</title>
        <authorList>
            <person name="Probst A.J."/>
            <person name="Ladd B."/>
            <person name="Jarett J.K."/>
            <person name="Geller-Mcgrath D.E."/>
            <person name="Sieber C.M.K."/>
            <person name="Emerson J.B."/>
            <person name="Anantharaman K."/>
            <person name="Thomas B.C."/>
            <person name="Malmstrom R."/>
            <person name="Stieglmeier M."/>
            <person name="Klingl A."/>
            <person name="Woyke T."/>
            <person name="Ryan C.M."/>
            <person name="Banfield J.F."/>
        </authorList>
    </citation>
    <scope>NUCLEOTIDE SEQUENCE [LARGE SCALE GENOMIC DNA]</scope>
</reference>
<dbReference type="Pfam" id="PF04085">
    <property type="entry name" value="MreC"/>
    <property type="match status" value="1"/>
</dbReference>
<dbReference type="PANTHER" id="PTHR34138:SF1">
    <property type="entry name" value="CELL SHAPE-DETERMINING PROTEIN MREC"/>
    <property type="match status" value="1"/>
</dbReference>
<evidence type="ECO:0000313" key="7">
    <source>
        <dbReference type="EMBL" id="PIS20678.1"/>
    </source>
</evidence>
<name>A0A2H0X9B0_UNCKA</name>
<dbReference type="GO" id="GO:0008360">
    <property type="term" value="P:regulation of cell shape"/>
    <property type="evidence" value="ECO:0007669"/>
    <property type="project" value="UniProtKB-KW"/>
</dbReference>
<evidence type="ECO:0000259" key="6">
    <source>
        <dbReference type="Pfam" id="PF04085"/>
    </source>
</evidence>
<protein>
    <recommendedName>
        <fullName evidence="2">Cell shape-determining protein MreC</fullName>
    </recommendedName>
    <alternativeName>
        <fullName evidence="4">Cell shape protein MreC</fullName>
    </alternativeName>
</protein>
<dbReference type="GO" id="GO:0005886">
    <property type="term" value="C:plasma membrane"/>
    <property type="evidence" value="ECO:0007669"/>
    <property type="project" value="TreeGrafter"/>
</dbReference>